<feature type="binding site" evidence="10">
    <location>
        <begin position="266"/>
        <end position="271"/>
    </location>
    <ligand>
        <name>a peptide</name>
        <dbReference type="ChEBI" id="CHEBI:60466"/>
    </ligand>
</feature>
<dbReference type="PRINTS" id="PR00756">
    <property type="entry name" value="ALADIPTASE"/>
</dbReference>
<dbReference type="Gene3D" id="1.10.390.10">
    <property type="entry name" value="Neutral Protease Domain 2"/>
    <property type="match status" value="1"/>
</dbReference>
<keyword evidence="12" id="KW-0472">Membrane</keyword>
<comment type="cofactor">
    <cofactor evidence="11">
        <name>Zn(2+)</name>
        <dbReference type="ChEBI" id="CHEBI:29105"/>
    </cofactor>
    <text evidence="11">Binds 1 zinc ion per subunit.</text>
</comment>
<keyword evidence="12" id="KW-0812">Transmembrane</keyword>
<organism evidence="14 15">
    <name type="scientific">Pseudo-nitzschia multistriata</name>
    <dbReference type="NCBI Taxonomy" id="183589"/>
    <lineage>
        <taxon>Eukaryota</taxon>
        <taxon>Sar</taxon>
        <taxon>Stramenopiles</taxon>
        <taxon>Ochrophyta</taxon>
        <taxon>Bacillariophyta</taxon>
        <taxon>Bacillariophyceae</taxon>
        <taxon>Bacillariophycidae</taxon>
        <taxon>Bacillariales</taxon>
        <taxon>Bacillariaceae</taxon>
        <taxon>Pseudo-nitzschia</taxon>
    </lineage>
</organism>
<comment type="subcellular location">
    <subcellularLocation>
        <location evidence="1">Cytoplasm</location>
    </subcellularLocation>
</comment>
<evidence type="ECO:0000313" key="15">
    <source>
        <dbReference type="Proteomes" id="UP000291116"/>
    </source>
</evidence>
<evidence type="ECO:0000259" key="13">
    <source>
        <dbReference type="SMART" id="SM01263"/>
    </source>
</evidence>
<dbReference type="PANTHER" id="PTHR45726">
    <property type="entry name" value="LEUKOTRIENE A-4 HYDROLASE"/>
    <property type="match status" value="1"/>
</dbReference>
<evidence type="ECO:0000256" key="8">
    <source>
        <dbReference type="ARBA" id="ARBA00023049"/>
    </source>
</evidence>
<sequence length="652" mass="72531">MPDLTSLSKPEEAIVTHLDWEISVDFEKERLCSVATYSVRVLESNATTLNLDTAHLDIASVTCGDGNPLKFTLHPAAEDKSYLGRRLEIDLPRRDSNDKCRIAVSYSTTKFCSALQWLPPPQTAGKKHPYLFTQCQAIHARSLVPCQDCCGVKMTYTAKASVPSWATCVMSALLKKEEEDKASGGKTYTWDQPVPICSYLLALAVGDLTKRTISERCAVWSEPGIVESAAYEFSETEMFLSTAEAITGMDYAWGRYDLLCLPPSFPYGGMENPCLTFVTPTLLAGDKSLADVVAHEIAHSWTGNLVTNATWDHFWLNEGWTTWLQRKIMARMKNNPKFLDFDAIEGRKDMADTVEEFLVSAPENTSMVLNNGDGDPDDSYSTLAYEKGFTFLLYLERLVGTREFEKFFQAYVARFASKTLTSTDFKDFFLQHFAGNSKVGEIDWDAWFYSQGMPPVLPPLDQSMAKASTDLADAWCAFDRGTASSPPATNETSAWASGQITCFLDALQSLTAEKALKVSTLRAMNALYRLAESRNSEILFRYCQLAIASEDESIIHVAVRFITSQGRMKYIRPLYKSLYRSKMGKNIALSTFLKHKDIYHPIASKMIAIDLKDAMEGSTTSNLSMPTNHILMTGAAIAVAGIAVALVRKSRK</sequence>
<dbReference type="InterPro" id="IPR038502">
    <property type="entry name" value="M1_LTA-4_hydro/amino_C_sf"/>
</dbReference>
<feature type="active site" description="Proton donor" evidence="9">
    <location>
        <position position="385"/>
    </location>
</feature>
<dbReference type="InterPro" id="IPR045357">
    <property type="entry name" value="Aminopeptidase_N-like_N"/>
</dbReference>
<dbReference type="Gene3D" id="3.30.2010.30">
    <property type="match status" value="1"/>
</dbReference>
<protein>
    <recommendedName>
        <fullName evidence="13">Peptidase M1 leukotriene A4 hydrolase/aminopeptidase C-terminal domain-containing protein</fullName>
    </recommendedName>
</protein>
<dbReference type="SMART" id="SM01263">
    <property type="entry name" value="Leuk-A4-hydro_C"/>
    <property type="match status" value="1"/>
</dbReference>
<dbReference type="Proteomes" id="UP000291116">
    <property type="component" value="Unassembled WGS sequence"/>
</dbReference>
<keyword evidence="7 11" id="KW-0862">Zinc</keyword>
<evidence type="ECO:0000256" key="9">
    <source>
        <dbReference type="PIRSR" id="PIRSR634015-1"/>
    </source>
</evidence>
<dbReference type="SUPFAM" id="SSF48371">
    <property type="entry name" value="ARM repeat"/>
    <property type="match status" value="1"/>
</dbReference>
<dbReference type="AlphaFoldDB" id="A0A448ZCN9"/>
<keyword evidence="4" id="KW-0645">Protease</keyword>
<feature type="binding site" evidence="11">
    <location>
        <position position="299"/>
    </location>
    <ligand>
        <name>Zn(2+)</name>
        <dbReference type="ChEBI" id="CHEBI:29105"/>
        <note>catalytic</note>
    </ligand>
</feature>
<keyword evidence="12" id="KW-1133">Transmembrane helix</keyword>
<dbReference type="FunFam" id="3.30.2010.30:FF:000001">
    <property type="entry name" value="Leukotriene A(4) hydrolase"/>
    <property type="match status" value="1"/>
</dbReference>
<evidence type="ECO:0000256" key="10">
    <source>
        <dbReference type="PIRSR" id="PIRSR634015-2"/>
    </source>
</evidence>
<dbReference type="PANTHER" id="PTHR45726:SF3">
    <property type="entry name" value="LEUKOTRIENE A-4 HYDROLASE"/>
    <property type="match status" value="1"/>
</dbReference>
<dbReference type="EMBL" id="CAACVS010000236">
    <property type="protein sequence ID" value="VEU39806.1"/>
    <property type="molecule type" value="Genomic_DNA"/>
</dbReference>
<dbReference type="Gene3D" id="1.25.40.320">
    <property type="entry name" value="Peptidase M1, leukotriene A4 hydrolase/aminopeptidase C-terminal domain"/>
    <property type="match status" value="1"/>
</dbReference>
<evidence type="ECO:0000313" key="14">
    <source>
        <dbReference type="EMBL" id="VEU39806.1"/>
    </source>
</evidence>
<dbReference type="InterPro" id="IPR027268">
    <property type="entry name" value="Peptidase_M4/M1_CTD_sf"/>
</dbReference>
<dbReference type="InterPro" id="IPR014782">
    <property type="entry name" value="Peptidase_M1_dom"/>
</dbReference>
<dbReference type="Gene3D" id="2.60.40.1730">
    <property type="entry name" value="tricorn interacting facor f3 domain"/>
    <property type="match status" value="1"/>
</dbReference>
<comment type="similarity">
    <text evidence="2">Belongs to the peptidase M1 family.</text>
</comment>
<feature type="binding site" evidence="10">
    <location>
        <begin position="567"/>
        <end position="569"/>
    </location>
    <ligand>
        <name>a peptide</name>
        <dbReference type="ChEBI" id="CHEBI:60466"/>
    </ligand>
</feature>
<keyword evidence="3" id="KW-0963">Cytoplasm</keyword>
<feature type="transmembrane region" description="Helical" evidence="12">
    <location>
        <begin position="629"/>
        <end position="647"/>
    </location>
</feature>
<dbReference type="InterPro" id="IPR034015">
    <property type="entry name" value="M1_LTA4H"/>
</dbReference>
<accession>A0A448ZCN9</accession>
<dbReference type="InterPro" id="IPR049980">
    <property type="entry name" value="LTA4H_cat"/>
</dbReference>
<dbReference type="GO" id="GO:0008237">
    <property type="term" value="F:metallopeptidase activity"/>
    <property type="evidence" value="ECO:0007669"/>
    <property type="project" value="UniProtKB-KW"/>
</dbReference>
<keyword evidence="5 11" id="KW-0479">Metal-binding</keyword>
<evidence type="ECO:0000256" key="4">
    <source>
        <dbReference type="ARBA" id="ARBA00022670"/>
    </source>
</evidence>
<evidence type="ECO:0000256" key="7">
    <source>
        <dbReference type="ARBA" id="ARBA00022833"/>
    </source>
</evidence>
<feature type="binding site" evidence="11">
    <location>
        <position position="318"/>
    </location>
    <ligand>
        <name>Zn(2+)</name>
        <dbReference type="ChEBI" id="CHEBI:29105"/>
        <note>catalytic</note>
    </ligand>
</feature>
<dbReference type="SUPFAM" id="SSF63737">
    <property type="entry name" value="Leukotriene A4 hydrolase N-terminal domain"/>
    <property type="match status" value="1"/>
</dbReference>
<evidence type="ECO:0000256" key="6">
    <source>
        <dbReference type="ARBA" id="ARBA00022801"/>
    </source>
</evidence>
<dbReference type="InterPro" id="IPR015211">
    <property type="entry name" value="Peptidase_M1_C"/>
</dbReference>
<name>A0A448ZCN9_9STRA</name>
<keyword evidence="8" id="KW-0482">Metalloprotease</keyword>
<dbReference type="Pfam" id="PF09127">
    <property type="entry name" value="Leuk-A4-hydro_C"/>
    <property type="match status" value="1"/>
</dbReference>
<evidence type="ECO:0000256" key="3">
    <source>
        <dbReference type="ARBA" id="ARBA00022490"/>
    </source>
</evidence>
<dbReference type="OrthoDB" id="79562at2759"/>
<evidence type="ECO:0000256" key="12">
    <source>
        <dbReference type="SAM" id="Phobius"/>
    </source>
</evidence>
<dbReference type="GO" id="GO:0006508">
    <property type="term" value="P:proteolysis"/>
    <property type="evidence" value="ECO:0007669"/>
    <property type="project" value="UniProtKB-KW"/>
</dbReference>
<evidence type="ECO:0000256" key="2">
    <source>
        <dbReference type="ARBA" id="ARBA00010136"/>
    </source>
</evidence>
<dbReference type="InterPro" id="IPR042097">
    <property type="entry name" value="Aminopeptidase_N-like_N_sf"/>
</dbReference>
<dbReference type="InterPro" id="IPR001930">
    <property type="entry name" value="Peptidase_M1"/>
</dbReference>
<dbReference type="Pfam" id="PF01433">
    <property type="entry name" value="Peptidase_M1"/>
    <property type="match status" value="1"/>
</dbReference>
<dbReference type="InterPro" id="IPR016024">
    <property type="entry name" value="ARM-type_fold"/>
</dbReference>
<dbReference type="FunFam" id="2.60.40.1730:FF:000004">
    <property type="entry name" value="Leukotriene A(4) hydrolase"/>
    <property type="match status" value="1"/>
</dbReference>
<dbReference type="CDD" id="cd09599">
    <property type="entry name" value="M1_LTA4H"/>
    <property type="match status" value="1"/>
</dbReference>
<feature type="active site" description="Proton acceptor" evidence="9">
    <location>
        <position position="296"/>
    </location>
</feature>
<feature type="binding site" evidence="10">
    <location>
        <begin position="134"/>
        <end position="136"/>
    </location>
    <ligand>
        <name>a peptide</name>
        <dbReference type="ChEBI" id="CHEBI:60466"/>
    </ligand>
</feature>
<reference evidence="14 15" key="1">
    <citation type="submission" date="2019-01" db="EMBL/GenBank/DDBJ databases">
        <authorList>
            <person name="Ferrante I. M."/>
        </authorList>
    </citation>
    <scope>NUCLEOTIDE SEQUENCE [LARGE SCALE GENOMIC DNA]</scope>
    <source>
        <strain evidence="14 15">B856</strain>
    </source>
</reference>
<feature type="binding site" evidence="11">
    <location>
        <position position="295"/>
    </location>
    <ligand>
        <name>Zn(2+)</name>
        <dbReference type="ChEBI" id="CHEBI:29105"/>
        <note>catalytic</note>
    </ligand>
</feature>
<keyword evidence="6" id="KW-0378">Hydrolase</keyword>
<evidence type="ECO:0000256" key="5">
    <source>
        <dbReference type="ARBA" id="ARBA00022723"/>
    </source>
</evidence>
<evidence type="ECO:0000256" key="1">
    <source>
        <dbReference type="ARBA" id="ARBA00004496"/>
    </source>
</evidence>
<evidence type="ECO:0000256" key="11">
    <source>
        <dbReference type="PIRSR" id="PIRSR634015-3"/>
    </source>
</evidence>
<keyword evidence="15" id="KW-1185">Reference proteome</keyword>
<dbReference type="GO" id="GO:0005829">
    <property type="term" value="C:cytosol"/>
    <property type="evidence" value="ECO:0007669"/>
    <property type="project" value="TreeGrafter"/>
</dbReference>
<dbReference type="Pfam" id="PF17900">
    <property type="entry name" value="Peptidase_M1_N"/>
    <property type="match status" value="1"/>
</dbReference>
<dbReference type="GO" id="GO:0008270">
    <property type="term" value="F:zinc ion binding"/>
    <property type="evidence" value="ECO:0007669"/>
    <property type="project" value="InterPro"/>
</dbReference>
<gene>
    <name evidence="14" type="ORF">PSNMU_V1.4_AUG-EV-PASAV3_0066830</name>
</gene>
<proteinExistence type="inferred from homology"/>
<dbReference type="SUPFAM" id="SSF55486">
    <property type="entry name" value="Metalloproteases ('zincins'), catalytic domain"/>
    <property type="match status" value="1"/>
</dbReference>
<feature type="domain" description="Peptidase M1 leukotriene A4 hydrolase/aminopeptidase C-terminal" evidence="13">
    <location>
        <begin position="463"/>
        <end position="611"/>
    </location>
</feature>